<accession>A0AAV8R0W8</accession>
<sequence length="157" mass="17739">MKATLERKKVSPSPRPEGNGDHSAQLCWEERLCNMKRSVIDRKRSLQQGTGCSICMARRRGGHLVQIRQRKGEIDGSGPTVVVAIGSSNRRESGSNEADVADKGASETLSVEQFDMSRQRLLLFTMRRGCDHRRRKMELSDHQYATIGGRQMEEDQH</sequence>
<gene>
    <name evidence="2" type="ORF">OPV22_013379</name>
</gene>
<protein>
    <submittedName>
        <fullName evidence="2">Uncharacterized protein</fullName>
    </submittedName>
</protein>
<proteinExistence type="predicted"/>
<dbReference type="EMBL" id="JAQQAF010000004">
    <property type="protein sequence ID" value="KAJ8491658.1"/>
    <property type="molecule type" value="Genomic_DNA"/>
</dbReference>
<comment type="caution">
    <text evidence="2">The sequence shown here is derived from an EMBL/GenBank/DDBJ whole genome shotgun (WGS) entry which is preliminary data.</text>
</comment>
<dbReference type="AlphaFoldDB" id="A0AAV8R0W8"/>
<name>A0AAV8R0W8_ENSVE</name>
<organism evidence="2 3">
    <name type="scientific">Ensete ventricosum</name>
    <name type="common">Abyssinian banana</name>
    <name type="synonym">Musa ensete</name>
    <dbReference type="NCBI Taxonomy" id="4639"/>
    <lineage>
        <taxon>Eukaryota</taxon>
        <taxon>Viridiplantae</taxon>
        <taxon>Streptophyta</taxon>
        <taxon>Embryophyta</taxon>
        <taxon>Tracheophyta</taxon>
        <taxon>Spermatophyta</taxon>
        <taxon>Magnoliopsida</taxon>
        <taxon>Liliopsida</taxon>
        <taxon>Zingiberales</taxon>
        <taxon>Musaceae</taxon>
        <taxon>Ensete</taxon>
    </lineage>
</organism>
<keyword evidence="3" id="KW-1185">Reference proteome</keyword>
<reference evidence="2 3" key="1">
    <citation type="submission" date="2022-12" db="EMBL/GenBank/DDBJ databases">
        <title>Chromosome-scale assembly of the Ensete ventricosum genome.</title>
        <authorList>
            <person name="Dussert Y."/>
            <person name="Stocks J."/>
            <person name="Wendawek A."/>
            <person name="Woldeyes F."/>
            <person name="Nichols R.A."/>
            <person name="Borrell J.S."/>
        </authorList>
    </citation>
    <scope>NUCLEOTIDE SEQUENCE [LARGE SCALE GENOMIC DNA]</scope>
    <source>
        <strain evidence="3">cv. Maze</strain>
        <tissue evidence="2">Seeds</tissue>
    </source>
</reference>
<evidence type="ECO:0000313" key="3">
    <source>
        <dbReference type="Proteomes" id="UP001222027"/>
    </source>
</evidence>
<dbReference type="Proteomes" id="UP001222027">
    <property type="component" value="Unassembled WGS sequence"/>
</dbReference>
<feature type="region of interest" description="Disordered" evidence="1">
    <location>
        <begin position="1"/>
        <end position="23"/>
    </location>
</feature>
<evidence type="ECO:0000313" key="2">
    <source>
        <dbReference type="EMBL" id="KAJ8491658.1"/>
    </source>
</evidence>
<evidence type="ECO:0000256" key="1">
    <source>
        <dbReference type="SAM" id="MobiDB-lite"/>
    </source>
</evidence>